<evidence type="ECO:0000256" key="14">
    <source>
        <dbReference type="ARBA" id="ARBA00023054"/>
    </source>
</evidence>
<dbReference type="SMART" id="SM00461">
    <property type="entry name" value="WH1"/>
    <property type="match status" value="1"/>
</dbReference>
<dbReference type="GO" id="GO:0017124">
    <property type="term" value="F:SH3 domain binding"/>
    <property type="evidence" value="ECO:0007669"/>
    <property type="project" value="UniProtKB-KW"/>
</dbReference>
<keyword evidence="13" id="KW-0729">SH3-binding</keyword>
<feature type="region of interest" description="Disordered" evidence="23">
    <location>
        <begin position="349"/>
        <end position="510"/>
    </location>
</feature>
<dbReference type="CDD" id="cd01207">
    <property type="entry name" value="EVH1_Ena_VASP-like"/>
    <property type="match status" value="1"/>
</dbReference>
<dbReference type="SUPFAM" id="SSF118370">
    <property type="entry name" value="Vasodilator-stimulated phosphoprotein, VASP, tetramerisation domain"/>
    <property type="match status" value="1"/>
</dbReference>
<evidence type="ECO:0000256" key="15">
    <source>
        <dbReference type="ARBA" id="ARBA00023136"/>
    </source>
</evidence>
<feature type="compositionally biased region" description="Basic and acidic residues" evidence="23">
    <location>
        <begin position="205"/>
        <end position="215"/>
    </location>
</feature>
<feature type="compositionally biased region" description="Basic and acidic residues" evidence="23">
    <location>
        <begin position="381"/>
        <end position="395"/>
    </location>
</feature>
<evidence type="ECO:0000256" key="6">
    <source>
        <dbReference type="ARBA" id="ARBA00022427"/>
    </source>
</evidence>
<dbReference type="GO" id="GO:0001843">
    <property type="term" value="P:neural tube closure"/>
    <property type="evidence" value="ECO:0007669"/>
    <property type="project" value="TreeGrafter"/>
</dbReference>
<dbReference type="Pfam" id="PF08776">
    <property type="entry name" value="VASP_tetra"/>
    <property type="match status" value="1"/>
</dbReference>
<feature type="compositionally biased region" description="Basic residues" evidence="23">
    <location>
        <begin position="216"/>
        <end position="228"/>
    </location>
</feature>
<dbReference type="AlphaFoldDB" id="A0A9Q0X6I1"/>
<dbReference type="InterPro" id="IPR011993">
    <property type="entry name" value="PH-like_dom_sf"/>
</dbReference>
<keyword evidence="17" id="KW-0206">Cytoskeleton</keyword>
<keyword evidence="24" id="KW-0812">Transmembrane</keyword>
<evidence type="ECO:0000256" key="13">
    <source>
        <dbReference type="ARBA" id="ARBA00023036"/>
    </source>
</evidence>
<evidence type="ECO:0000256" key="7">
    <source>
        <dbReference type="ARBA" id="ARBA00022475"/>
    </source>
</evidence>
<dbReference type="GO" id="GO:0030838">
    <property type="term" value="P:positive regulation of actin filament polymerization"/>
    <property type="evidence" value="ECO:0007669"/>
    <property type="project" value="TreeGrafter"/>
</dbReference>
<keyword evidence="6" id="KW-0796">Tight junction</keyword>
<organism evidence="26 27">
    <name type="scientific">Phrynocephalus forsythii</name>
    <dbReference type="NCBI Taxonomy" id="171643"/>
    <lineage>
        <taxon>Eukaryota</taxon>
        <taxon>Metazoa</taxon>
        <taxon>Chordata</taxon>
        <taxon>Craniata</taxon>
        <taxon>Vertebrata</taxon>
        <taxon>Euteleostomi</taxon>
        <taxon>Lepidosauria</taxon>
        <taxon>Squamata</taxon>
        <taxon>Bifurcata</taxon>
        <taxon>Unidentata</taxon>
        <taxon>Episquamata</taxon>
        <taxon>Toxicofera</taxon>
        <taxon>Iguania</taxon>
        <taxon>Acrodonta</taxon>
        <taxon>Agamidae</taxon>
        <taxon>Agaminae</taxon>
        <taxon>Phrynocephalus</taxon>
    </lineage>
</organism>
<dbReference type="GO" id="GO:0031527">
    <property type="term" value="C:filopodium membrane"/>
    <property type="evidence" value="ECO:0007669"/>
    <property type="project" value="UniProtKB-SubCell"/>
</dbReference>
<evidence type="ECO:0000256" key="1">
    <source>
        <dbReference type="ARBA" id="ARBA00004121"/>
    </source>
</evidence>
<feature type="region of interest" description="Disordered" evidence="23">
    <location>
        <begin position="102"/>
        <end position="234"/>
    </location>
</feature>
<dbReference type="InterPro" id="IPR038023">
    <property type="entry name" value="VASP_sf"/>
</dbReference>
<evidence type="ECO:0000256" key="24">
    <source>
        <dbReference type="SAM" id="Phobius"/>
    </source>
</evidence>
<evidence type="ECO:0000256" key="4">
    <source>
        <dbReference type="ARBA" id="ARBA00004435"/>
    </source>
</evidence>
<dbReference type="GO" id="GO:0007411">
    <property type="term" value="P:axon guidance"/>
    <property type="evidence" value="ECO:0007669"/>
    <property type="project" value="TreeGrafter"/>
</dbReference>
<evidence type="ECO:0000256" key="8">
    <source>
        <dbReference type="ARBA" id="ARBA00022490"/>
    </source>
</evidence>
<keyword evidence="10" id="KW-0677">Repeat</keyword>
<protein>
    <recommendedName>
        <fullName evidence="22">Vasodilator-stimulated phosphoprotein</fullName>
    </recommendedName>
</protein>
<feature type="compositionally biased region" description="Gly residues" evidence="23">
    <location>
        <begin position="131"/>
        <end position="148"/>
    </location>
</feature>
<dbReference type="OrthoDB" id="31170at2759"/>
<keyword evidence="15 24" id="KW-0472">Membrane</keyword>
<keyword evidence="9" id="KW-0597">Phosphoprotein</keyword>
<proteinExistence type="inferred from homology"/>
<comment type="caution">
    <text evidence="26">The sequence shown here is derived from an EMBL/GenBank/DDBJ whole genome shotgun (WGS) entry which is preliminary data.</text>
</comment>
<keyword evidence="7" id="KW-1003">Cell membrane</keyword>
<feature type="domain" description="WH1" evidence="25">
    <location>
        <begin position="230"/>
        <end position="345"/>
    </location>
</feature>
<dbReference type="InterPro" id="IPR000697">
    <property type="entry name" value="WH1/EVH1_dom"/>
</dbReference>
<comment type="similarity">
    <text evidence="5">Belongs to the Ena/VASP family.</text>
</comment>
<keyword evidence="12" id="KW-0007">Acetylation</keyword>
<gene>
    <name evidence="26" type="ORF">JRQ81_011786</name>
</gene>
<dbReference type="GO" id="GO:0005829">
    <property type="term" value="C:cytosol"/>
    <property type="evidence" value="ECO:0007669"/>
    <property type="project" value="UniProtKB-ARBA"/>
</dbReference>
<evidence type="ECO:0000256" key="2">
    <source>
        <dbReference type="ARBA" id="ARBA00004245"/>
    </source>
</evidence>
<evidence type="ECO:0000313" key="26">
    <source>
        <dbReference type="EMBL" id="KAJ7304247.1"/>
    </source>
</evidence>
<keyword evidence="24" id="KW-1133">Transmembrane helix</keyword>
<evidence type="ECO:0000256" key="23">
    <source>
        <dbReference type="SAM" id="MobiDB-lite"/>
    </source>
</evidence>
<dbReference type="GO" id="GO:0031258">
    <property type="term" value="C:lamellipodium membrane"/>
    <property type="evidence" value="ECO:0007669"/>
    <property type="project" value="UniProtKB-SubCell"/>
</dbReference>
<evidence type="ECO:0000256" key="19">
    <source>
        <dbReference type="ARBA" id="ARBA00046311"/>
    </source>
</evidence>
<feature type="transmembrane region" description="Helical" evidence="24">
    <location>
        <begin position="52"/>
        <end position="73"/>
    </location>
</feature>
<dbReference type="Gene3D" id="1.20.5.1160">
    <property type="entry name" value="Vasodilator-stimulated phosphoprotein"/>
    <property type="match status" value="1"/>
</dbReference>
<comment type="subunit">
    <text evidence="21">Homotetramer. Interacts with PFN1, PFN2, LPP, ACTN1 and ACTG1. Interacts, via the EVH1 domain, with the Pro-rich regions of ZYX. This interaction is important for targeting to focal adhesions and the formation of actin-rich structures at the apical surface of cells. Interacts, via the EVH1 domain, with the Pro-rich domain of Listeria monocytogenes actA. Interacts with APBB1IP. Interacts, via the Pro-rich domain, with the C-terminal SH3 domain of DNMBP. Interacts weakly with MEFV.</text>
</comment>
<evidence type="ECO:0000313" key="27">
    <source>
        <dbReference type="Proteomes" id="UP001142489"/>
    </source>
</evidence>
<evidence type="ECO:0000256" key="16">
    <source>
        <dbReference type="ARBA" id="ARBA00023203"/>
    </source>
</evidence>
<evidence type="ECO:0000256" key="17">
    <source>
        <dbReference type="ARBA" id="ARBA00023212"/>
    </source>
</evidence>
<keyword evidence="16" id="KW-0009">Actin-binding</keyword>
<evidence type="ECO:0000256" key="20">
    <source>
        <dbReference type="ARBA" id="ARBA00059051"/>
    </source>
</evidence>
<name>A0A9Q0X6I1_9SAUR</name>
<evidence type="ECO:0000256" key="3">
    <source>
        <dbReference type="ARBA" id="ARBA00004246"/>
    </source>
</evidence>
<dbReference type="GO" id="GO:0030036">
    <property type="term" value="P:actin cytoskeleton organization"/>
    <property type="evidence" value="ECO:0007669"/>
    <property type="project" value="TreeGrafter"/>
</dbReference>
<comment type="subcellular location">
    <subcellularLocation>
        <location evidence="3">Cell junction</location>
        <location evidence="3">Focal adhesion</location>
    </subcellularLocation>
    <subcellularLocation>
        <location evidence="4">Cell junction</location>
        <location evidence="4">Tight junction</location>
    </subcellularLocation>
    <subcellularLocation>
        <location evidence="19">Cell projection</location>
        <location evidence="19">Filopodium membrane</location>
    </subcellularLocation>
    <subcellularLocation>
        <location evidence="1">Cell projection</location>
        <location evidence="1">Lamellipodium membrane</location>
    </subcellularLocation>
    <subcellularLocation>
        <location evidence="2">Cytoplasm</location>
        <location evidence="2">Cytoskeleton</location>
    </subcellularLocation>
</comment>
<keyword evidence="27" id="KW-1185">Reference proteome</keyword>
<dbReference type="Gene3D" id="2.30.29.30">
    <property type="entry name" value="Pleckstrin-homology domain (PH domain)/Phosphotyrosine-binding domain (PTB)"/>
    <property type="match status" value="1"/>
</dbReference>
<dbReference type="Pfam" id="PF00568">
    <property type="entry name" value="WH1"/>
    <property type="match status" value="1"/>
</dbReference>
<feature type="compositionally biased region" description="Basic residues" evidence="23">
    <location>
        <begin position="176"/>
        <end position="204"/>
    </location>
</feature>
<dbReference type="PANTHER" id="PTHR11202">
    <property type="entry name" value="SPROUTY-RELATED, EVH1 DOMAIN-CONTAINING PROTEIN FAMILY MEMBER"/>
    <property type="match status" value="1"/>
</dbReference>
<dbReference type="GO" id="GO:0005923">
    <property type="term" value="C:bicellular tight junction"/>
    <property type="evidence" value="ECO:0007669"/>
    <property type="project" value="UniProtKB-SubCell"/>
</dbReference>
<evidence type="ECO:0000256" key="12">
    <source>
        <dbReference type="ARBA" id="ARBA00022990"/>
    </source>
</evidence>
<dbReference type="FunFam" id="2.30.29.30:FF:000047">
    <property type="entry name" value="vasodilator-stimulated phosphoprotein isoform X2"/>
    <property type="match status" value="1"/>
</dbReference>
<dbReference type="GO" id="GO:0005522">
    <property type="term" value="F:profilin binding"/>
    <property type="evidence" value="ECO:0007669"/>
    <property type="project" value="TreeGrafter"/>
</dbReference>
<dbReference type="InterPro" id="IPR014885">
    <property type="entry name" value="VASP_tetra"/>
</dbReference>
<evidence type="ECO:0000256" key="9">
    <source>
        <dbReference type="ARBA" id="ARBA00022553"/>
    </source>
</evidence>
<evidence type="ECO:0000256" key="5">
    <source>
        <dbReference type="ARBA" id="ARBA00009785"/>
    </source>
</evidence>
<evidence type="ECO:0000256" key="18">
    <source>
        <dbReference type="ARBA" id="ARBA00023273"/>
    </source>
</evidence>
<evidence type="ECO:0000256" key="21">
    <source>
        <dbReference type="ARBA" id="ARBA00061997"/>
    </source>
</evidence>
<feature type="compositionally biased region" description="Low complexity" evidence="23">
    <location>
        <begin position="410"/>
        <end position="420"/>
    </location>
</feature>
<comment type="function">
    <text evidence="20">Ena/VASP proteins are actin-associated proteins involved in a range of processes dependent on cytoskeleton remodeling and cell polarity such as axon guidance, lamellipodial and filopodial dynamics, platelet activation and cell migration. VASP promotes actin filament elongation. It protects the barbed end of growing actin filaments against capping and increases the rate of actin polymerization in the presence of capping protein. VASP stimulates actin filament elongation by promoting the transfer of profilin-bound actin monomers onto the barbed end of growing actin filaments. Plays a role in actin-based mobility of Listeria monocytogenes in host cells. Regulates actin dynamics in platelets and plays an important role in regulating platelet aggregation.</text>
</comment>
<evidence type="ECO:0000256" key="10">
    <source>
        <dbReference type="ARBA" id="ARBA00022737"/>
    </source>
</evidence>
<evidence type="ECO:0000256" key="11">
    <source>
        <dbReference type="ARBA" id="ARBA00022949"/>
    </source>
</evidence>
<dbReference type="GO" id="GO:0003779">
    <property type="term" value="F:actin binding"/>
    <property type="evidence" value="ECO:0007669"/>
    <property type="project" value="UniProtKB-KW"/>
</dbReference>
<evidence type="ECO:0000256" key="22">
    <source>
        <dbReference type="ARBA" id="ARBA00074299"/>
    </source>
</evidence>
<dbReference type="Proteomes" id="UP001142489">
    <property type="component" value="Unassembled WGS sequence"/>
</dbReference>
<dbReference type="GO" id="GO:0005856">
    <property type="term" value="C:cytoskeleton"/>
    <property type="evidence" value="ECO:0007669"/>
    <property type="project" value="UniProtKB-SubCell"/>
</dbReference>
<dbReference type="EMBL" id="JAPFRF010000023">
    <property type="protein sequence ID" value="KAJ7304247.1"/>
    <property type="molecule type" value="Genomic_DNA"/>
</dbReference>
<accession>A0A9Q0X6I1</accession>
<dbReference type="PANTHER" id="PTHR11202:SF12">
    <property type="entry name" value="VASODILATOR-STIMULATED PHOSPHOPROTEIN"/>
    <property type="match status" value="1"/>
</dbReference>
<evidence type="ECO:0000259" key="25">
    <source>
        <dbReference type="PROSITE" id="PS50229"/>
    </source>
</evidence>
<sequence>MGKMEDLVILTGAPSERLPLLGQAAPSTPTHLSQEEVVQQATAAPWPGLRKALVCLLGALFACLLSMAVLLLLTMPRPPPPLAWWQKSSFYHLPLDSFPDSNGDEHGDLTEEVAAGHGSGRKRPAADGAPGKSGGGCRGGGGGGGGGASDRLSLEQRRRRRRRGASLAGAEVGERPRRRRRRRLVARRPHPRPHPARSGKRQRKEARERRKEASQRRRRRRRRRRAHKATADMSESVICTTRATVMLYDDANKKWIPAGTGPQVFSRIQIYHSPANHTFRVVGRKMQPDQQVVINSPIVKGLKYNQATPNFHQWRDARQVWGLNFGSKEDASQFASGMMHALEMLDSGNSAAPLRPIQNGPSVDEMAEQQQKRQQQPQPSLDRDQQEQAERERRVTISGFRQFIKDEGPKAAPSGAPAASGPGGGGLMEEMSAMLARRRKVAEQIEKPGPKKEEGQVQQDDAEAAGAKTTDSFRRPWEKTSTTLPRMKSAGALAGAEPTGGGGGDESELERVKQELLQEVRRELQKVKEEIIQAFVTELRKRGSP</sequence>
<feature type="compositionally biased region" description="Basic and acidic residues" evidence="23">
    <location>
        <begin position="441"/>
        <end position="455"/>
    </location>
</feature>
<keyword evidence="11" id="KW-0965">Cell junction</keyword>
<keyword evidence="8" id="KW-0963">Cytoplasm</keyword>
<dbReference type="FunFam" id="1.20.5.1160:FF:000005">
    <property type="entry name" value="vasodilator-stimulated phosphoprotein isoform X2"/>
    <property type="match status" value="1"/>
</dbReference>
<dbReference type="GO" id="GO:0005925">
    <property type="term" value="C:focal adhesion"/>
    <property type="evidence" value="ECO:0007669"/>
    <property type="project" value="UniProtKB-SubCell"/>
</dbReference>
<reference evidence="26" key="1">
    <citation type="journal article" date="2023" name="DNA Res.">
        <title>Chromosome-level genome assembly of Phrynocephalus forsythii using third-generation DNA sequencing and Hi-C analysis.</title>
        <authorList>
            <person name="Qi Y."/>
            <person name="Zhao W."/>
            <person name="Zhao Y."/>
            <person name="Niu C."/>
            <person name="Cao S."/>
            <person name="Zhang Y."/>
        </authorList>
    </citation>
    <scope>NUCLEOTIDE SEQUENCE</scope>
    <source>
        <tissue evidence="26">Muscle</tissue>
    </source>
</reference>
<dbReference type="SUPFAM" id="SSF50729">
    <property type="entry name" value="PH domain-like"/>
    <property type="match status" value="1"/>
</dbReference>
<keyword evidence="18" id="KW-0966">Cell projection</keyword>
<keyword evidence="14" id="KW-0175">Coiled coil</keyword>
<dbReference type="PROSITE" id="PS50229">
    <property type="entry name" value="WH1"/>
    <property type="match status" value="1"/>
</dbReference>